<dbReference type="GO" id="GO:0005885">
    <property type="term" value="C:Arp2/3 protein complex"/>
    <property type="evidence" value="ECO:0007669"/>
    <property type="project" value="InterPro"/>
</dbReference>
<evidence type="ECO:0000256" key="2">
    <source>
        <dbReference type="ARBA" id="ARBA00006084"/>
    </source>
</evidence>
<reference evidence="9 10" key="1">
    <citation type="submission" date="2009-11" db="EMBL/GenBank/DDBJ databases">
        <title>Annotation of Allomyces macrogynus ATCC 38327.</title>
        <authorList>
            <consortium name="The Broad Institute Genome Sequencing Platform"/>
            <person name="Russ C."/>
            <person name="Cuomo C."/>
            <person name="Burger G."/>
            <person name="Gray M.W."/>
            <person name="Holland P.W.H."/>
            <person name="King N."/>
            <person name="Lang F.B.F."/>
            <person name="Roger A.J."/>
            <person name="Ruiz-Trillo I."/>
            <person name="Young S.K."/>
            <person name="Zeng Q."/>
            <person name="Gargeya S."/>
            <person name="Fitzgerald M."/>
            <person name="Haas B."/>
            <person name="Abouelleil A."/>
            <person name="Alvarado L."/>
            <person name="Arachchi H.M."/>
            <person name="Berlin A."/>
            <person name="Chapman S.B."/>
            <person name="Gearin G."/>
            <person name="Goldberg J."/>
            <person name="Griggs A."/>
            <person name="Gujja S."/>
            <person name="Hansen M."/>
            <person name="Heiman D."/>
            <person name="Howarth C."/>
            <person name="Larimer J."/>
            <person name="Lui A."/>
            <person name="MacDonald P.J.P."/>
            <person name="McCowen C."/>
            <person name="Montmayeur A."/>
            <person name="Murphy C."/>
            <person name="Neiman D."/>
            <person name="Pearson M."/>
            <person name="Priest M."/>
            <person name="Roberts A."/>
            <person name="Saif S."/>
            <person name="Shea T."/>
            <person name="Sisk P."/>
            <person name="Stolte C."/>
            <person name="Sykes S."/>
            <person name="Wortman J."/>
            <person name="Nusbaum C."/>
            <person name="Birren B."/>
        </authorList>
    </citation>
    <scope>NUCLEOTIDE SEQUENCE [LARGE SCALE GENOMIC DNA]</scope>
    <source>
        <strain evidence="9 10">ATCC 38327</strain>
    </source>
</reference>
<dbReference type="AlphaFoldDB" id="A0A0L0SZJ2"/>
<evidence type="ECO:0000313" key="10">
    <source>
        <dbReference type="Proteomes" id="UP000054350"/>
    </source>
</evidence>
<protein>
    <recommendedName>
        <fullName evidence="5 7">Actin-related protein 2/3 complex subunit 5</fullName>
    </recommendedName>
</protein>
<comment type="subcellular location">
    <subcellularLocation>
        <location evidence="1">Cytoplasm</location>
        <location evidence="1">Cytoskeleton</location>
    </subcellularLocation>
</comment>
<evidence type="ECO:0000313" key="9">
    <source>
        <dbReference type="EMBL" id="KNE67927.1"/>
    </source>
</evidence>
<sequence>MFSRALNLLCVPTPPATPPASSRNSQYDTMSHRKVDVDSLGLDDEDYESAALNPAGPPPDVLNAVAAERAAHVANLLARGAVAEALTAALTGDAPYGTDPALAPAKEQSTKAVADVLTTARVADAAQYLPPLSPADRDLLLKYVYKAMAQPQLYNCGALLAWHEKITEVSGVGSIVRVMSDRRVI</sequence>
<dbReference type="GO" id="GO:0044396">
    <property type="term" value="P:actin cortical patch organization"/>
    <property type="evidence" value="ECO:0007669"/>
    <property type="project" value="UniProtKB-ARBA"/>
</dbReference>
<name>A0A0L0SZJ2_ALLM3</name>
<dbReference type="STRING" id="578462.A0A0L0SZJ2"/>
<keyword evidence="10" id="KW-1185">Reference proteome</keyword>
<evidence type="ECO:0000256" key="3">
    <source>
        <dbReference type="ARBA" id="ARBA00022490"/>
    </source>
</evidence>
<organism evidence="9 10">
    <name type="scientific">Allomyces macrogynus (strain ATCC 38327)</name>
    <name type="common">Allomyces javanicus var. macrogynus</name>
    <dbReference type="NCBI Taxonomy" id="578462"/>
    <lineage>
        <taxon>Eukaryota</taxon>
        <taxon>Fungi</taxon>
        <taxon>Fungi incertae sedis</taxon>
        <taxon>Blastocladiomycota</taxon>
        <taxon>Blastocladiomycetes</taxon>
        <taxon>Blastocladiales</taxon>
        <taxon>Blastocladiaceae</taxon>
        <taxon>Allomyces</taxon>
    </lineage>
</organism>
<dbReference type="InterPro" id="IPR036743">
    <property type="entry name" value="ARPC5_sf"/>
</dbReference>
<dbReference type="InterPro" id="IPR006789">
    <property type="entry name" value="ARPC5"/>
</dbReference>
<dbReference type="PANTHER" id="PTHR12644">
    <property type="entry name" value="ARP2/3 COMPLEX 16 KD SUBUNIT P16-ARC"/>
    <property type="match status" value="1"/>
</dbReference>
<evidence type="ECO:0000256" key="5">
    <source>
        <dbReference type="ARBA" id="ARBA00040214"/>
    </source>
</evidence>
<comment type="function">
    <text evidence="6">Functions as a component of the Arp2/3 complex which is involved in regulation of actin polymerization and together with an activating nucleation-promoting factor (NPF) mediates the formation of branched actin networks.</text>
</comment>
<dbReference type="OrthoDB" id="429520at2759"/>
<keyword evidence="4 7" id="KW-0206">Cytoskeleton</keyword>
<reference evidence="10" key="2">
    <citation type="submission" date="2009-11" db="EMBL/GenBank/DDBJ databases">
        <title>The Genome Sequence of Allomyces macrogynus strain ATCC 38327.</title>
        <authorList>
            <consortium name="The Broad Institute Genome Sequencing Platform"/>
            <person name="Russ C."/>
            <person name="Cuomo C."/>
            <person name="Shea T."/>
            <person name="Young S.K."/>
            <person name="Zeng Q."/>
            <person name="Koehrsen M."/>
            <person name="Haas B."/>
            <person name="Borodovsky M."/>
            <person name="Guigo R."/>
            <person name="Alvarado L."/>
            <person name="Berlin A."/>
            <person name="Borenstein D."/>
            <person name="Chen Z."/>
            <person name="Engels R."/>
            <person name="Freedman E."/>
            <person name="Gellesch M."/>
            <person name="Goldberg J."/>
            <person name="Griggs A."/>
            <person name="Gujja S."/>
            <person name="Heiman D."/>
            <person name="Hepburn T."/>
            <person name="Howarth C."/>
            <person name="Jen D."/>
            <person name="Larson L."/>
            <person name="Lewis B."/>
            <person name="Mehta T."/>
            <person name="Park D."/>
            <person name="Pearson M."/>
            <person name="Roberts A."/>
            <person name="Saif S."/>
            <person name="Shenoy N."/>
            <person name="Sisk P."/>
            <person name="Stolte C."/>
            <person name="Sykes S."/>
            <person name="Walk T."/>
            <person name="White J."/>
            <person name="Yandava C."/>
            <person name="Burger G."/>
            <person name="Gray M.W."/>
            <person name="Holland P.W.H."/>
            <person name="King N."/>
            <person name="Lang F.B.F."/>
            <person name="Roger A.J."/>
            <person name="Ruiz-Trillo I."/>
            <person name="Lander E."/>
            <person name="Nusbaum C."/>
        </authorList>
    </citation>
    <scope>NUCLEOTIDE SEQUENCE [LARGE SCALE GENOMIC DNA]</scope>
    <source>
        <strain evidence="10">ATCC 38327</strain>
    </source>
</reference>
<dbReference type="EMBL" id="GG745355">
    <property type="protein sequence ID" value="KNE67927.1"/>
    <property type="molecule type" value="Genomic_DNA"/>
</dbReference>
<comment type="similarity">
    <text evidence="2 7">Belongs to the ARPC5 family.</text>
</comment>
<dbReference type="Proteomes" id="UP000054350">
    <property type="component" value="Unassembled WGS sequence"/>
</dbReference>
<comment type="function">
    <text evidence="7">Functions as component of the Arp2/3 complex which is involved in regulation of actin polymerization and together with an activating nucleation-promoting factor (NPF) mediates the formation of branched actin networks. Arp2/3 complex plays a critical role in the control of cell morphogenesis via the modulation of cell polarity development.</text>
</comment>
<feature type="region of interest" description="Disordered" evidence="8">
    <location>
        <begin position="12"/>
        <end position="32"/>
    </location>
</feature>
<gene>
    <name evidence="9" type="ORF">AMAG_13114</name>
</gene>
<evidence type="ECO:0000256" key="4">
    <source>
        <dbReference type="ARBA" id="ARBA00023212"/>
    </source>
</evidence>
<evidence type="ECO:0000256" key="6">
    <source>
        <dbReference type="ARBA" id="ARBA00060329"/>
    </source>
</evidence>
<evidence type="ECO:0000256" key="1">
    <source>
        <dbReference type="ARBA" id="ARBA00004245"/>
    </source>
</evidence>
<proteinExistence type="inferred from homology"/>
<dbReference type="eggNOG" id="KOG3380">
    <property type="taxonomic scope" value="Eukaryota"/>
</dbReference>
<dbReference type="SUPFAM" id="SSF69103">
    <property type="entry name" value="Arp2/3 complex 16 kDa subunit ARPC5"/>
    <property type="match status" value="1"/>
</dbReference>
<dbReference type="VEuPathDB" id="FungiDB:AMAG_13114"/>
<dbReference type="OMA" id="WHEKVVN"/>
<dbReference type="GO" id="GO:0030833">
    <property type="term" value="P:regulation of actin filament polymerization"/>
    <property type="evidence" value="ECO:0007669"/>
    <property type="project" value="InterPro"/>
</dbReference>
<keyword evidence="3" id="KW-0963">Cytoplasm</keyword>
<accession>A0A0L0SZJ2</accession>
<evidence type="ECO:0000256" key="7">
    <source>
        <dbReference type="RuleBase" id="RU004301"/>
    </source>
</evidence>
<dbReference type="Pfam" id="PF04699">
    <property type="entry name" value="P16-Arc"/>
    <property type="match status" value="1"/>
</dbReference>
<dbReference type="Gene3D" id="1.25.40.190">
    <property type="entry name" value="Actin-related protein 2/3 complex subunit 5"/>
    <property type="match status" value="1"/>
</dbReference>
<dbReference type="FunFam" id="1.25.40.190:FF:000003">
    <property type="entry name" value="Actin-related protein 2/3 complex subunit 5"/>
    <property type="match status" value="1"/>
</dbReference>
<evidence type="ECO:0000256" key="8">
    <source>
        <dbReference type="SAM" id="MobiDB-lite"/>
    </source>
</evidence>
<dbReference type="GO" id="GO:0034314">
    <property type="term" value="P:Arp2/3 complex-mediated actin nucleation"/>
    <property type="evidence" value="ECO:0007669"/>
    <property type="project" value="InterPro"/>
</dbReference>